<dbReference type="CDD" id="cd07770">
    <property type="entry name" value="ASKHA_NBD_FGGY_GntK"/>
    <property type="match status" value="1"/>
</dbReference>
<dbReference type="Pfam" id="PF02782">
    <property type="entry name" value="FGGY_C"/>
    <property type="match status" value="1"/>
</dbReference>
<reference evidence="7" key="1">
    <citation type="submission" date="2022-05" db="EMBL/GenBank/DDBJ databases">
        <title>Novel bacterial taxa in a minimal lignocellulolytic consortium and its capacity to transform plastics disclosed by genome-resolved metagenomics.</title>
        <authorList>
            <person name="Rodriguez C.A.D."/>
            <person name="Diaz-Garcia L."/>
            <person name="Herrera K."/>
            <person name="Tarazona N.A."/>
            <person name="Sproer C."/>
            <person name="Overmann J."/>
            <person name="Jimenez D.J."/>
        </authorList>
    </citation>
    <scope>NUCLEOTIDE SEQUENCE</scope>
    <source>
        <strain evidence="7">MAG5</strain>
    </source>
</reference>
<dbReference type="Pfam" id="PF00370">
    <property type="entry name" value="FGGY_N"/>
    <property type="match status" value="1"/>
</dbReference>
<protein>
    <submittedName>
        <fullName evidence="7">Gluconokinase</fullName>
    </submittedName>
</protein>
<gene>
    <name evidence="7" type="ORF">NAG76_17280</name>
</gene>
<dbReference type="PIRSF" id="PIRSF000538">
    <property type="entry name" value="GlpK"/>
    <property type="match status" value="1"/>
</dbReference>
<dbReference type="Gene3D" id="3.30.420.40">
    <property type="match status" value="2"/>
</dbReference>
<dbReference type="SUPFAM" id="SSF53067">
    <property type="entry name" value="Actin-like ATPase domain"/>
    <property type="match status" value="2"/>
</dbReference>
<dbReference type="InterPro" id="IPR043129">
    <property type="entry name" value="ATPase_NBD"/>
</dbReference>
<dbReference type="KEGG" id="plig:NAG76_17280"/>
<evidence type="ECO:0000256" key="4">
    <source>
        <dbReference type="RuleBase" id="RU003733"/>
    </source>
</evidence>
<sequence length="490" mass="53737">MGRQLVIGIDLGTTSVKACAFQTDGHVIAEVEEMNKTEYPKQGYAEQDVERIERSSVLALKRLIEEANIVEGELLAISFSAAMHSLVCINETGVPISPLLTWADGRSTDQVNALTDEDKRHYYEITGTPVHPMTPFTKLLWMKETNYAPYLAATYFMSAKEYIIYKWFGKRLIDYAMASATGLFNPNTMQWEPTLLQLTNIVSDQLSSIVEPTTILTELCADVAKEVGISASVPFVIGSADGQLANLGSGAILPGEVAISVGTSGAIRQFTSSFQVSETQSTFCYSFSSDSFIVGGPTNNGGVVLQWAKDLLQYDGDFAAFISESEKSEIGSEGLVFLPYLNGERAPLWDQAAKGNFYGLSISHRREHLIRAVLEGITLNLYQIGNALEQSIGPAHKVFVNGGLSRSPVWLQMLADIFNAEIYVSESHNGAAWGASWTALVALGYASSFEDIKNYTPMNKPVIPIAENSEKYRAIYEKYISVQQVVAQLF</sequence>
<dbReference type="PANTHER" id="PTHR43095:SF2">
    <property type="entry name" value="GLUCONOKINASE"/>
    <property type="match status" value="1"/>
</dbReference>
<organism evidence="7 8">
    <name type="scientific">Candidatus Pristimantibacillus lignocellulolyticus</name>
    <dbReference type="NCBI Taxonomy" id="2994561"/>
    <lineage>
        <taxon>Bacteria</taxon>
        <taxon>Bacillati</taxon>
        <taxon>Bacillota</taxon>
        <taxon>Bacilli</taxon>
        <taxon>Bacillales</taxon>
        <taxon>Paenibacillaceae</taxon>
        <taxon>Candidatus Pristimantibacillus</taxon>
    </lineage>
</organism>
<feature type="domain" description="Carbohydrate kinase FGGY C-terminal" evidence="6">
    <location>
        <begin position="258"/>
        <end position="442"/>
    </location>
</feature>
<dbReference type="InterPro" id="IPR018485">
    <property type="entry name" value="FGGY_C"/>
</dbReference>
<comment type="similarity">
    <text evidence="1 4">Belongs to the FGGY kinase family.</text>
</comment>
<keyword evidence="2 4" id="KW-0808">Transferase</keyword>
<dbReference type="GO" id="GO:0016773">
    <property type="term" value="F:phosphotransferase activity, alcohol group as acceptor"/>
    <property type="evidence" value="ECO:0007669"/>
    <property type="project" value="InterPro"/>
</dbReference>
<dbReference type="AlphaFoldDB" id="A0A9J6ZBT5"/>
<accession>A0A9J6ZBT5</accession>
<name>A0A9J6ZBT5_9BACL</name>
<proteinExistence type="inferred from homology"/>
<dbReference type="InterPro" id="IPR000577">
    <property type="entry name" value="Carb_kinase_FGGY"/>
</dbReference>
<dbReference type="GO" id="GO:0016301">
    <property type="term" value="F:kinase activity"/>
    <property type="evidence" value="ECO:0007669"/>
    <property type="project" value="UniProtKB-KW"/>
</dbReference>
<evidence type="ECO:0000256" key="3">
    <source>
        <dbReference type="ARBA" id="ARBA00022777"/>
    </source>
</evidence>
<dbReference type="GO" id="GO:0005975">
    <property type="term" value="P:carbohydrate metabolic process"/>
    <property type="evidence" value="ECO:0007669"/>
    <property type="project" value="InterPro"/>
</dbReference>
<evidence type="ECO:0000256" key="1">
    <source>
        <dbReference type="ARBA" id="ARBA00009156"/>
    </source>
</evidence>
<feature type="domain" description="Carbohydrate kinase FGGY N-terminal" evidence="5">
    <location>
        <begin position="6"/>
        <end position="248"/>
    </location>
</feature>
<evidence type="ECO:0000259" key="6">
    <source>
        <dbReference type="Pfam" id="PF02782"/>
    </source>
</evidence>
<evidence type="ECO:0000313" key="7">
    <source>
        <dbReference type="EMBL" id="URN93570.1"/>
    </source>
</evidence>
<dbReference type="InterPro" id="IPR050406">
    <property type="entry name" value="FGGY_Carb_Kinase"/>
</dbReference>
<keyword evidence="3 4" id="KW-0418">Kinase</keyword>
<dbReference type="PANTHER" id="PTHR43095">
    <property type="entry name" value="SUGAR KINASE"/>
    <property type="match status" value="1"/>
</dbReference>
<dbReference type="InterPro" id="IPR018483">
    <property type="entry name" value="Carb_kinase_FGGY_CS"/>
</dbReference>
<evidence type="ECO:0000256" key="2">
    <source>
        <dbReference type="ARBA" id="ARBA00022679"/>
    </source>
</evidence>
<dbReference type="EMBL" id="CP097899">
    <property type="protein sequence ID" value="URN93570.1"/>
    <property type="molecule type" value="Genomic_DNA"/>
</dbReference>
<dbReference type="Proteomes" id="UP001056756">
    <property type="component" value="Chromosome"/>
</dbReference>
<evidence type="ECO:0000313" key="8">
    <source>
        <dbReference type="Proteomes" id="UP001056756"/>
    </source>
</evidence>
<dbReference type="PROSITE" id="PS00445">
    <property type="entry name" value="FGGY_KINASES_2"/>
    <property type="match status" value="1"/>
</dbReference>
<dbReference type="InterPro" id="IPR018484">
    <property type="entry name" value="FGGY_N"/>
</dbReference>
<evidence type="ECO:0000259" key="5">
    <source>
        <dbReference type="Pfam" id="PF00370"/>
    </source>
</evidence>